<gene>
    <name evidence="1" type="ORF">DUI87_06670</name>
</gene>
<name>A0A3M0KT50_HIRRU</name>
<reference evidence="1 2" key="1">
    <citation type="submission" date="2018-07" db="EMBL/GenBank/DDBJ databases">
        <title>A high quality draft genome assembly of the barn swallow (H. rustica rustica).</title>
        <authorList>
            <person name="Formenti G."/>
            <person name="Chiara M."/>
            <person name="Poveda L."/>
            <person name="Francoijs K.-J."/>
            <person name="Bonisoli-Alquati A."/>
            <person name="Canova L."/>
            <person name="Gianfranceschi L."/>
            <person name="Horner D.S."/>
            <person name="Saino N."/>
        </authorList>
    </citation>
    <scope>NUCLEOTIDE SEQUENCE [LARGE SCALE GENOMIC DNA]</scope>
    <source>
        <strain evidence="1">Chelidonia</strain>
        <tissue evidence="1">Blood</tissue>
    </source>
</reference>
<keyword evidence="2" id="KW-1185">Reference proteome</keyword>
<comment type="caution">
    <text evidence="1">The sequence shown here is derived from an EMBL/GenBank/DDBJ whole genome shotgun (WGS) entry which is preliminary data.</text>
</comment>
<sequence length="158" mass="17729">MMILNLEKSTDQGGQPTHHLITISWDFELNVDAVVPRFGLNHLHLSNIPGVAGQPTCHALQQSLMKDLTWNGAGQRSLPLGREEERPWEGGERVILEVDSEEDPQHKVRVREALTLEECTAGEYTTPSVKHRKEKEDLPLWVTSITWVSPGHESPDAP</sequence>
<evidence type="ECO:0000313" key="2">
    <source>
        <dbReference type="Proteomes" id="UP000269221"/>
    </source>
</evidence>
<evidence type="ECO:0000313" key="1">
    <source>
        <dbReference type="EMBL" id="RMC16343.1"/>
    </source>
</evidence>
<dbReference type="AlphaFoldDB" id="A0A3M0KT50"/>
<dbReference type="Proteomes" id="UP000269221">
    <property type="component" value="Unassembled WGS sequence"/>
</dbReference>
<accession>A0A3M0KT50</accession>
<organism evidence="1 2">
    <name type="scientific">Hirundo rustica rustica</name>
    <dbReference type="NCBI Taxonomy" id="333673"/>
    <lineage>
        <taxon>Eukaryota</taxon>
        <taxon>Metazoa</taxon>
        <taxon>Chordata</taxon>
        <taxon>Craniata</taxon>
        <taxon>Vertebrata</taxon>
        <taxon>Euteleostomi</taxon>
        <taxon>Archelosauria</taxon>
        <taxon>Archosauria</taxon>
        <taxon>Dinosauria</taxon>
        <taxon>Saurischia</taxon>
        <taxon>Theropoda</taxon>
        <taxon>Coelurosauria</taxon>
        <taxon>Aves</taxon>
        <taxon>Neognathae</taxon>
        <taxon>Neoaves</taxon>
        <taxon>Telluraves</taxon>
        <taxon>Australaves</taxon>
        <taxon>Passeriformes</taxon>
        <taxon>Sylvioidea</taxon>
        <taxon>Hirundinidae</taxon>
        <taxon>Hirundo</taxon>
    </lineage>
</organism>
<proteinExistence type="predicted"/>
<dbReference type="EMBL" id="QRBI01000103">
    <property type="protein sequence ID" value="RMC16343.1"/>
    <property type="molecule type" value="Genomic_DNA"/>
</dbReference>
<protein>
    <submittedName>
        <fullName evidence="1">Uncharacterized protein</fullName>
    </submittedName>
</protein>